<dbReference type="InterPro" id="IPR011335">
    <property type="entry name" value="Restrct_endonuc-II-like"/>
</dbReference>
<dbReference type="SUPFAM" id="SSF52980">
    <property type="entry name" value="Restriction endonuclease-like"/>
    <property type="match status" value="1"/>
</dbReference>
<dbReference type="SMART" id="SM00487">
    <property type="entry name" value="DEXDc"/>
    <property type="match status" value="1"/>
</dbReference>
<dbReference type="GO" id="GO:0016787">
    <property type="term" value="F:hydrolase activity"/>
    <property type="evidence" value="ECO:0007669"/>
    <property type="project" value="UniProtKB-KW"/>
</dbReference>
<dbReference type="Proteomes" id="UP000460715">
    <property type="component" value="Unassembled WGS sequence"/>
</dbReference>
<reference evidence="5 6" key="1">
    <citation type="submission" date="2019-03" db="EMBL/GenBank/DDBJ databases">
        <title>Roseomonas sp. a novel Roseomonas species isolated from Sea whip Gorgonian.</title>
        <authorList>
            <person name="Li F."/>
            <person name="Pan X."/>
            <person name="Huang S."/>
            <person name="Li Z."/>
            <person name="Meng B."/>
        </authorList>
    </citation>
    <scope>NUCLEOTIDE SEQUENCE [LARGE SCALE GENOMIC DNA]</scope>
    <source>
        <strain evidence="5 6">M0104</strain>
    </source>
</reference>
<dbReference type="GO" id="GO:0003677">
    <property type="term" value="F:DNA binding"/>
    <property type="evidence" value="ECO:0007669"/>
    <property type="project" value="InterPro"/>
</dbReference>
<dbReference type="GO" id="GO:0004519">
    <property type="term" value="F:endonuclease activity"/>
    <property type="evidence" value="ECO:0007669"/>
    <property type="project" value="InterPro"/>
</dbReference>
<gene>
    <name evidence="5" type="ORF">E0493_21645</name>
</gene>
<dbReference type="InterPro" id="IPR007560">
    <property type="entry name" value="Restrct_endonuc_IV_Mrr"/>
</dbReference>
<dbReference type="Pfam" id="PF00176">
    <property type="entry name" value="SNF2-rel_dom"/>
    <property type="match status" value="1"/>
</dbReference>
<protein>
    <recommendedName>
        <fullName evidence="7">DEAD/DEAH box helicase</fullName>
    </recommendedName>
</protein>
<dbReference type="InterPro" id="IPR027417">
    <property type="entry name" value="P-loop_NTPase"/>
</dbReference>
<dbReference type="SUPFAM" id="SSF52540">
    <property type="entry name" value="P-loop containing nucleoside triphosphate hydrolases"/>
    <property type="match status" value="2"/>
</dbReference>
<dbReference type="Pfam" id="PF04471">
    <property type="entry name" value="Mrr_cat"/>
    <property type="match status" value="1"/>
</dbReference>
<dbReference type="OrthoDB" id="9814088at2"/>
<dbReference type="GO" id="GO:0004386">
    <property type="term" value="F:helicase activity"/>
    <property type="evidence" value="ECO:0007669"/>
    <property type="project" value="UniProtKB-KW"/>
</dbReference>
<dbReference type="PANTHER" id="PTHR45629:SF7">
    <property type="entry name" value="DNA EXCISION REPAIR PROTEIN ERCC-6-RELATED"/>
    <property type="match status" value="1"/>
</dbReference>
<dbReference type="Gene3D" id="3.40.50.300">
    <property type="entry name" value="P-loop containing nucleotide triphosphate hydrolases"/>
    <property type="match status" value="1"/>
</dbReference>
<accession>A0A845BG17</accession>
<sequence length="1156" mass="125953">MAIYHVSAQPQQIGFAISVTRSGLLGFGRSAIPPVDWSDAQGPGAALMALLLRESRVTPEGDSALLPHAEAARLLEHDARLLGLPARCPYQLRLTAEGQVSLPGFAVRTEWLDDRGTLAFGLRRTGAFLSNGTHRFLVDDPLFSLLEEVERLNAASAVTSGSGDARASLDTRMAAFAAFKRALEAATGDAEADRYLDELVVYRATGLGVDTAQAADGGDAFLPLLLGDAPPDVAVMASPSEAAENEEIAPRRQRLLPRGHAERLATSLFPEQGARPHYRLGAGVYAVLDPPVAAALQVLQSVNHADQATRAEFRRDPRAFLLEAVEAAGGEGGIIGGGTLLDGPVAEEGFGERVLGVRLWTGKQLSFRIPVSRQWFPEEEGGEVYTIEPPGADQPLMVKRSEVSALQTAVAQAVAAGHPTASFGGREVPLSSDFIQTVMGLAGMVRPTEPGSGATENPRDEKANPAKEPVLALGVAENDEMVTFRAHLREGVGNGWRCDLDAMATPPMPHQRDGIAWLESAYQSGLPGVLLADDMGLGKTYQVLAFLRAVRRRVLPEDRRRPILVVAPKTLLGEWREQIALHLGGEGLGRSVFAYEAGLKDLTRTARPDPSAPGKRTLDTDRLREADWVLTTYETLRDYQISFGRVHFEVAVYDEAQKLKGLTSLVNNAAKGLSKVDFTILMTGTPIENSALDLWALMDIAWPGFLEASGRDFAARYIRSPAPDDLTRLKRRLVEPQELNGTLFPPVLLRRFKDDVLEGLPPKAVKVWEREMPPEQAAAYDMVLEEMRTGRLLALEALGRLRAVCLHPRLAMPTSAAEHGAFIARSARFSALFEMLAEVHRQGEKALVFVDIIEAQRVLAALIRHRFSMPRMPDVINGATDGAVRTRIKREFQERLGFDVLLLGPRAAGFGLTLTAANHVFHLNRWWNPAVEDQCSDRVYRIGQQRPVTIHLPKAVHPGHREASFDCQLDELLAGKRAASREIVVPTAMGEDDFQRLFSRLSGQNTRADPELLRSLDLMDWASFEAWVAEEVRATGQIVHATPRSGDGGADVVAQPAPGSALRPILCQCKHRARGADGEVGEEAVHDLLRARLRWSGLTANPVLVAVTNGVFTLAARNLAAEHAILLFDRRCLSDLRPAIQREGGVKCATERRGRL</sequence>
<evidence type="ECO:0000256" key="2">
    <source>
        <dbReference type="SAM" id="MobiDB-lite"/>
    </source>
</evidence>
<evidence type="ECO:0000313" key="5">
    <source>
        <dbReference type="EMBL" id="MXP65955.1"/>
    </source>
</evidence>
<dbReference type="InterPro" id="IPR038718">
    <property type="entry name" value="SNF2-like_sf"/>
</dbReference>
<dbReference type="PANTHER" id="PTHR45629">
    <property type="entry name" value="SNF2/RAD54 FAMILY MEMBER"/>
    <property type="match status" value="1"/>
</dbReference>
<name>A0A845BG17_9PROT</name>
<feature type="domain" description="Helicase C-terminal" evidence="4">
    <location>
        <begin position="831"/>
        <end position="991"/>
    </location>
</feature>
<dbReference type="SMART" id="SM00490">
    <property type="entry name" value="HELICc"/>
    <property type="match status" value="1"/>
</dbReference>
<feature type="region of interest" description="Disordered" evidence="2">
    <location>
        <begin position="445"/>
        <end position="466"/>
    </location>
</feature>
<dbReference type="RefSeq" id="WP_160939362.1">
    <property type="nucleotide sequence ID" value="NZ_SNVJ01000032.1"/>
</dbReference>
<proteinExistence type="predicted"/>
<dbReference type="CDD" id="cd17919">
    <property type="entry name" value="DEXHc_Snf"/>
    <property type="match status" value="1"/>
</dbReference>
<evidence type="ECO:0000259" key="3">
    <source>
        <dbReference type="PROSITE" id="PS51192"/>
    </source>
</evidence>
<evidence type="ECO:0008006" key="7">
    <source>
        <dbReference type="Google" id="ProtNLM"/>
    </source>
</evidence>
<dbReference type="InterPro" id="IPR001650">
    <property type="entry name" value="Helicase_C-like"/>
</dbReference>
<dbReference type="InterPro" id="IPR050496">
    <property type="entry name" value="SNF2_RAD54_helicase_repair"/>
</dbReference>
<dbReference type="Gene3D" id="3.40.1350.10">
    <property type="match status" value="1"/>
</dbReference>
<organism evidence="5 6">
    <name type="scientific">Teichococcus coralli</name>
    <dbReference type="NCBI Taxonomy" id="2545983"/>
    <lineage>
        <taxon>Bacteria</taxon>
        <taxon>Pseudomonadati</taxon>
        <taxon>Pseudomonadota</taxon>
        <taxon>Alphaproteobacteria</taxon>
        <taxon>Acetobacterales</taxon>
        <taxon>Roseomonadaceae</taxon>
        <taxon>Roseomonas</taxon>
    </lineage>
</organism>
<evidence type="ECO:0000256" key="1">
    <source>
        <dbReference type="ARBA" id="ARBA00022801"/>
    </source>
</evidence>
<keyword evidence="6" id="KW-1185">Reference proteome</keyword>
<dbReference type="Pfam" id="PF00271">
    <property type="entry name" value="Helicase_C"/>
    <property type="match status" value="1"/>
</dbReference>
<dbReference type="PROSITE" id="PS51192">
    <property type="entry name" value="HELICASE_ATP_BIND_1"/>
    <property type="match status" value="1"/>
</dbReference>
<dbReference type="InterPro" id="IPR000330">
    <property type="entry name" value="SNF2_N"/>
</dbReference>
<feature type="domain" description="Helicase ATP-binding" evidence="3">
    <location>
        <begin position="520"/>
        <end position="704"/>
    </location>
</feature>
<dbReference type="AlphaFoldDB" id="A0A845BG17"/>
<evidence type="ECO:0000313" key="6">
    <source>
        <dbReference type="Proteomes" id="UP000460715"/>
    </source>
</evidence>
<comment type="caution">
    <text evidence="5">The sequence shown here is derived from an EMBL/GenBank/DDBJ whole genome shotgun (WGS) entry which is preliminary data.</text>
</comment>
<dbReference type="InterPro" id="IPR049730">
    <property type="entry name" value="SNF2/RAD54-like_C"/>
</dbReference>
<dbReference type="InterPro" id="IPR014001">
    <property type="entry name" value="Helicase_ATP-bd"/>
</dbReference>
<dbReference type="GO" id="GO:0005524">
    <property type="term" value="F:ATP binding"/>
    <property type="evidence" value="ECO:0007669"/>
    <property type="project" value="InterPro"/>
</dbReference>
<keyword evidence="1" id="KW-0378">Hydrolase</keyword>
<dbReference type="PROSITE" id="PS51194">
    <property type="entry name" value="HELICASE_CTER"/>
    <property type="match status" value="1"/>
</dbReference>
<dbReference type="Gene3D" id="3.40.50.10810">
    <property type="entry name" value="Tandem AAA-ATPase domain"/>
    <property type="match status" value="1"/>
</dbReference>
<dbReference type="CDD" id="cd18793">
    <property type="entry name" value="SF2_C_SNF"/>
    <property type="match status" value="1"/>
</dbReference>
<evidence type="ECO:0000259" key="4">
    <source>
        <dbReference type="PROSITE" id="PS51194"/>
    </source>
</evidence>
<dbReference type="GO" id="GO:0009307">
    <property type="term" value="P:DNA restriction-modification system"/>
    <property type="evidence" value="ECO:0007669"/>
    <property type="project" value="InterPro"/>
</dbReference>
<dbReference type="EMBL" id="SNVJ01000032">
    <property type="protein sequence ID" value="MXP65955.1"/>
    <property type="molecule type" value="Genomic_DNA"/>
</dbReference>
<dbReference type="InterPro" id="IPR011856">
    <property type="entry name" value="tRNA_endonuc-like_dom_sf"/>
</dbReference>